<name>A0A819PD40_9BILA</name>
<feature type="repeat" description="TPR" evidence="8">
    <location>
        <begin position="458"/>
        <end position="491"/>
    </location>
</feature>
<dbReference type="PROSITE" id="PS50005">
    <property type="entry name" value="TPR"/>
    <property type="match status" value="5"/>
</dbReference>
<dbReference type="PANTHER" id="PTHR45641:SF19">
    <property type="entry name" value="NEPHROCYSTIN-3"/>
    <property type="match status" value="1"/>
</dbReference>
<protein>
    <recommendedName>
        <fullName evidence="9 10">Multifunctional fusion protein</fullName>
    </recommendedName>
    <domain>
        <recommendedName>
            <fullName evidence="9">NAD(P)(+)--arginine ADP-ribosyltransferase</fullName>
            <ecNumber evidence="9">2.4.2.31</ecNumber>
        </recommendedName>
        <alternativeName>
            <fullName evidence="9">Mono(ADP-ribosyl)transferase</fullName>
        </alternativeName>
    </domain>
    <domain>
        <recommendedName>
            <fullName evidence="10">Kinesin light chain</fullName>
        </recommendedName>
    </domain>
</protein>
<dbReference type="PROSITE" id="PS51996">
    <property type="entry name" value="TR_MART"/>
    <property type="match status" value="1"/>
</dbReference>
<evidence type="ECO:0000256" key="3">
    <source>
        <dbReference type="ARBA" id="ARBA00022679"/>
    </source>
</evidence>
<dbReference type="GO" id="GO:0005874">
    <property type="term" value="C:microtubule"/>
    <property type="evidence" value="ECO:0007669"/>
    <property type="project" value="UniProtKB-UniRule"/>
</dbReference>
<dbReference type="SUPFAM" id="SSF56399">
    <property type="entry name" value="ADP-ribosylation"/>
    <property type="match status" value="1"/>
</dbReference>
<evidence type="ECO:0000313" key="15">
    <source>
        <dbReference type="Proteomes" id="UP000663866"/>
    </source>
</evidence>
<evidence type="ECO:0000256" key="4">
    <source>
        <dbReference type="ARBA" id="ARBA00022695"/>
    </source>
</evidence>
<dbReference type="Proteomes" id="UP000663856">
    <property type="component" value="Unassembled WGS sequence"/>
</dbReference>
<dbReference type="Proteomes" id="UP000663866">
    <property type="component" value="Unassembled WGS sequence"/>
</dbReference>
<dbReference type="Pfam" id="PF13181">
    <property type="entry name" value="TPR_8"/>
    <property type="match status" value="1"/>
</dbReference>
<dbReference type="GO" id="GO:0005871">
    <property type="term" value="C:kinesin complex"/>
    <property type="evidence" value="ECO:0007669"/>
    <property type="project" value="UniProtKB-UniRule"/>
</dbReference>
<evidence type="ECO:0000256" key="10">
    <source>
        <dbReference type="RuleBase" id="RU367020"/>
    </source>
</evidence>
<evidence type="ECO:0000256" key="9">
    <source>
        <dbReference type="RuleBase" id="RU361228"/>
    </source>
</evidence>
<evidence type="ECO:0000256" key="8">
    <source>
        <dbReference type="PROSITE-ProRule" id="PRU00339"/>
    </source>
</evidence>
<feature type="repeat" description="TPR" evidence="8">
    <location>
        <begin position="416"/>
        <end position="449"/>
    </location>
</feature>
<dbReference type="EMBL" id="CAJOBF010002030">
    <property type="protein sequence ID" value="CAF4004624.1"/>
    <property type="molecule type" value="Genomic_DNA"/>
</dbReference>
<feature type="repeat" description="TPR" evidence="8">
    <location>
        <begin position="542"/>
        <end position="575"/>
    </location>
</feature>
<keyword evidence="10" id="KW-0505">Motor protein</keyword>
<feature type="repeat" description="TPR" evidence="8">
    <location>
        <begin position="374"/>
        <end position="407"/>
    </location>
</feature>
<dbReference type="PRINTS" id="PR00381">
    <property type="entry name" value="KINESINLIGHT"/>
</dbReference>
<keyword evidence="5" id="KW-0677">Repeat</keyword>
<proteinExistence type="inferred from homology"/>
<comment type="subcellular location">
    <subcellularLocation>
        <location evidence="10">Cytoplasm</location>
        <location evidence="10">Cytoskeleton</location>
    </subcellularLocation>
</comment>
<comment type="similarity">
    <text evidence="10">Belongs to the kinesin light chain family.</text>
</comment>
<sequence length="597" mass="69223">MQKVCAIYIFCGNKTKHQQWTKQWTKIKGVFISVTSLCESLKKFTNQVDHDTITISYLPKQTIEKVVSADDDEGKKSDQLPPSYMYSSIFKDIILEIDENDEKPLKDLIAYCLRNIPKKELGNSEYLNRLDYFQNEYHKRTAVWWYSDKNIFLYSMLNRALRTVDMEAMIKVSFFIRHLHRQLEQLYKERPDEFKKSFTVYRGQGLLPDDFKNLRNTEGGLLSFDSFLSTSTKREIAEKFVQSALPKYKDNVGVIFVMTIDPNDVSTSTTPFAPIKKYSAFQEEEEILFSMHTIFRVGEIQQSIKNNRVWEVQLMLTGNNDPQLTSLIKYMKEKIDGKGWYRMGKLMLKVGHFDQAEILYNDLLRKATNDSDKADIYQQLGELKIHKGQYQEAIAYYEKSIEIKRDTVEEDNTSLALTYNDIGLVYSTIGDYAKALEFNEKSQKIYEKGLPPNHPDLATSYNNIAAVHYKMDDYSKALEFYEKSNQIFEKALPSNHPDLATSYNNIASVYSDMGNYSKALEFYEKDLEITEKTLPPNHPDLAISFNNIGLLYDDIGDYSKALEFHETALAIRKKSLPLEHPAIKRSIDNIASVKKKM</sequence>
<dbReference type="PROSITE" id="PS50293">
    <property type="entry name" value="TPR_REGION"/>
    <property type="match status" value="2"/>
</dbReference>
<comment type="catalytic activity">
    <reaction evidence="7 9">
        <text>L-arginyl-[protein] + NAD(+) = N(omega)-(ADP-D-ribosyl)-L-arginyl-[protein] + nicotinamide + H(+)</text>
        <dbReference type="Rhea" id="RHEA:19149"/>
        <dbReference type="Rhea" id="RHEA-COMP:10532"/>
        <dbReference type="Rhea" id="RHEA-COMP:15087"/>
        <dbReference type="ChEBI" id="CHEBI:15378"/>
        <dbReference type="ChEBI" id="CHEBI:17154"/>
        <dbReference type="ChEBI" id="CHEBI:29965"/>
        <dbReference type="ChEBI" id="CHEBI:57540"/>
        <dbReference type="ChEBI" id="CHEBI:142554"/>
        <dbReference type="EC" id="2.4.2.31"/>
    </reaction>
</comment>
<keyword evidence="9" id="KW-0520">NAD</keyword>
<keyword evidence="10" id="KW-0963">Cytoplasm</keyword>
<organism evidence="14 15">
    <name type="scientific">Rotaria magnacalcarata</name>
    <dbReference type="NCBI Taxonomy" id="392030"/>
    <lineage>
        <taxon>Eukaryota</taxon>
        <taxon>Metazoa</taxon>
        <taxon>Spiralia</taxon>
        <taxon>Gnathifera</taxon>
        <taxon>Rotifera</taxon>
        <taxon>Eurotatoria</taxon>
        <taxon>Bdelloidea</taxon>
        <taxon>Philodinida</taxon>
        <taxon>Philodinidae</taxon>
        <taxon>Rotaria</taxon>
    </lineage>
</organism>
<dbReference type="SMART" id="SM00028">
    <property type="entry name" value="TPR"/>
    <property type="match status" value="6"/>
</dbReference>
<comment type="subunit">
    <text evidence="10">Oligomeric complex composed of two heavy chains and two light chains.</text>
</comment>
<keyword evidence="3 9" id="KW-0808">Transferase</keyword>
<evidence type="ECO:0000313" key="12">
    <source>
        <dbReference type="EMBL" id="CAF2145851.1"/>
    </source>
</evidence>
<dbReference type="EMBL" id="CAJOBG010002526">
    <property type="protein sequence ID" value="CAF4012366.1"/>
    <property type="molecule type" value="Genomic_DNA"/>
</dbReference>
<dbReference type="Pfam" id="PF13424">
    <property type="entry name" value="TPR_12"/>
    <property type="match status" value="2"/>
</dbReference>
<keyword evidence="10" id="KW-0493">Microtubule</keyword>
<comment type="caution">
    <text evidence="14">The sequence shown here is derived from an EMBL/GenBank/DDBJ whole genome shotgun (WGS) entry which is preliminary data.</text>
</comment>
<keyword evidence="15" id="KW-1185">Reference proteome</keyword>
<evidence type="ECO:0000256" key="2">
    <source>
        <dbReference type="ARBA" id="ARBA00022676"/>
    </source>
</evidence>
<dbReference type="GO" id="GO:0016779">
    <property type="term" value="F:nucleotidyltransferase activity"/>
    <property type="evidence" value="ECO:0007669"/>
    <property type="project" value="UniProtKB-KW"/>
</dbReference>
<dbReference type="Gene3D" id="1.25.40.10">
    <property type="entry name" value="Tetratricopeptide repeat domain"/>
    <property type="match status" value="2"/>
</dbReference>
<dbReference type="EC" id="2.4.2.31" evidence="9"/>
<comment type="similarity">
    <text evidence="1 9">Belongs to the Arg-specific ADP-ribosyltransferase family.</text>
</comment>
<dbReference type="InterPro" id="IPR011990">
    <property type="entry name" value="TPR-like_helical_dom_sf"/>
</dbReference>
<keyword evidence="6 8" id="KW-0802">TPR repeat</keyword>
<dbReference type="PANTHER" id="PTHR45641">
    <property type="entry name" value="TETRATRICOPEPTIDE REPEAT PROTEIN (AFU_ORTHOLOGUE AFUA_6G03870)"/>
    <property type="match status" value="1"/>
</dbReference>
<evidence type="ECO:0000313" key="14">
    <source>
        <dbReference type="EMBL" id="CAF4012366.1"/>
    </source>
</evidence>
<evidence type="ECO:0000256" key="5">
    <source>
        <dbReference type="ARBA" id="ARBA00022737"/>
    </source>
</evidence>
<evidence type="ECO:0000256" key="7">
    <source>
        <dbReference type="ARBA" id="ARBA00047597"/>
    </source>
</evidence>
<evidence type="ECO:0000313" key="11">
    <source>
        <dbReference type="EMBL" id="CAF2109290.1"/>
    </source>
</evidence>
<dbReference type="EMBL" id="CAJNRF010009380">
    <property type="protein sequence ID" value="CAF2109290.1"/>
    <property type="molecule type" value="Genomic_DNA"/>
</dbReference>
<keyword evidence="2 9" id="KW-0328">Glycosyltransferase</keyword>
<keyword evidence="9" id="KW-0521">NADP</keyword>
<evidence type="ECO:0000313" key="13">
    <source>
        <dbReference type="EMBL" id="CAF4004624.1"/>
    </source>
</evidence>
<comment type="function">
    <text evidence="10">Kinesin is a microtubule-associated force-producing protein that play a role in organelle transport.</text>
</comment>
<gene>
    <name evidence="14" type="ORF">OVN521_LOCUS15697</name>
    <name evidence="13" type="ORF">UXM345_LOCUS16388</name>
    <name evidence="11" type="ORF">WKI299_LOCUS21949</name>
    <name evidence="12" type="ORF">XDN619_LOCUS27669</name>
</gene>
<dbReference type="SUPFAM" id="SSF81901">
    <property type="entry name" value="HCP-like"/>
    <property type="match status" value="1"/>
</dbReference>
<evidence type="ECO:0000256" key="1">
    <source>
        <dbReference type="ARBA" id="ARBA00009558"/>
    </source>
</evidence>
<dbReference type="Proteomes" id="UP000663887">
    <property type="component" value="Unassembled WGS sequence"/>
</dbReference>
<dbReference type="AlphaFoldDB" id="A0A819PD40"/>
<keyword evidence="10" id="KW-0206">Cytoskeleton</keyword>
<dbReference type="GO" id="GO:0106274">
    <property type="term" value="F:NAD+-protein-arginine ADP-ribosyltransferase activity"/>
    <property type="evidence" value="ECO:0007669"/>
    <property type="project" value="UniProtKB-EC"/>
</dbReference>
<dbReference type="InterPro" id="IPR000768">
    <property type="entry name" value="ART"/>
</dbReference>
<dbReference type="InterPro" id="IPR019734">
    <property type="entry name" value="TPR_rpt"/>
</dbReference>
<feature type="repeat" description="TPR" evidence="8">
    <location>
        <begin position="500"/>
        <end position="533"/>
    </location>
</feature>
<reference evidence="14" key="1">
    <citation type="submission" date="2021-02" db="EMBL/GenBank/DDBJ databases">
        <authorList>
            <person name="Nowell W R."/>
        </authorList>
    </citation>
    <scope>NUCLEOTIDE SEQUENCE</scope>
</reference>
<dbReference type="EMBL" id="CAJNRG010013137">
    <property type="protein sequence ID" value="CAF2145851.1"/>
    <property type="molecule type" value="Genomic_DNA"/>
</dbReference>
<dbReference type="Gene3D" id="3.90.176.10">
    <property type="entry name" value="Toxin ADP-ribosyltransferase, Chain A, domain 1"/>
    <property type="match status" value="1"/>
</dbReference>
<dbReference type="Proteomes" id="UP000663842">
    <property type="component" value="Unassembled WGS sequence"/>
</dbReference>
<dbReference type="Pfam" id="PF01129">
    <property type="entry name" value="ART"/>
    <property type="match status" value="1"/>
</dbReference>
<accession>A0A819PD40</accession>
<evidence type="ECO:0000256" key="6">
    <source>
        <dbReference type="ARBA" id="ARBA00022803"/>
    </source>
</evidence>
<keyword evidence="4" id="KW-0548">Nucleotidyltransferase</keyword>